<protein>
    <submittedName>
        <fullName evidence="2">Uncharacterized protein</fullName>
    </submittedName>
</protein>
<evidence type="ECO:0000256" key="1">
    <source>
        <dbReference type="SAM" id="MobiDB-lite"/>
    </source>
</evidence>
<comment type="caution">
    <text evidence="2">The sequence shown here is derived from an EMBL/GenBank/DDBJ whole genome shotgun (WGS) entry which is preliminary data.</text>
</comment>
<keyword evidence="3" id="KW-1185">Reference proteome</keyword>
<name>A0ABN2A0I0_9ACTN</name>
<proteinExistence type="predicted"/>
<evidence type="ECO:0000313" key="3">
    <source>
        <dbReference type="Proteomes" id="UP001500842"/>
    </source>
</evidence>
<feature type="region of interest" description="Disordered" evidence="1">
    <location>
        <begin position="83"/>
        <end position="107"/>
    </location>
</feature>
<evidence type="ECO:0000313" key="2">
    <source>
        <dbReference type="EMBL" id="GAA1508730.1"/>
    </source>
</evidence>
<dbReference type="Proteomes" id="UP001500842">
    <property type="component" value="Unassembled WGS sequence"/>
</dbReference>
<sequence length="107" mass="12041">MTEEPNRKFGERSPKEMDRLAGLFVERIRSLVRQGVTRVPEDLDYDIDTLSICDPRLRVAIRARLASDPGEAIHFFVSAASFSPNSRCQTSPHGFSKPPTQREPARG</sequence>
<reference evidence="2 3" key="1">
    <citation type="journal article" date="2019" name="Int. J. Syst. Evol. Microbiol.">
        <title>The Global Catalogue of Microorganisms (GCM) 10K type strain sequencing project: providing services to taxonomists for standard genome sequencing and annotation.</title>
        <authorList>
            <consortium name="The Broad Institute Genomics Platform"/>
            <consortium name="The Broad Institute Genome Sequencing Center for Infectious Disease"/>
            <person name="Wu L."/>
            <person name="Ma J."/>
        </authorList>
    </citation>
    <scope>NUCLEOTIDE SEQUENCE [LARGE SCALE GENOMIC DNA]</scope>
    <source>
        <strain evidence="2 3">JCM 14942</strain>
    </source>
</reference>
<organism evidence="2 3">
    <name type="scientific">Nocardioides humi</name>
    <dbReference type="NCBI Taxonomy" id="449461"/>
    <lineage>
        <taxon>Bacteria</taxon>
        <taxon>Bacillati</taxon>
        <taxon>Actinomycetota</taxon>
        <taxon>Actinomycetes</taxon>
        <taxon>Propionibacteriales</taxon>
        <taxon>Nocardioidaceae</taxon>
        <taxon>Nocardioides</taxon>
    </lineage>
</organism>
<accession>A0ABN2A0I0</accession>
<feature type="compositionally biased region" description="Polar residues" evidence="1">
    <location>
        <begin position="83"/>
        <end position="93"/>
    </location>
</feature>
<dbReference type="EMBL" id="BAAAOR010000007">
    <property type="protein sequence ID" value="GAA1508730.1"/>
    <property type="molecule type" value="Genomic_DNA"/>
</dbReference>
<gene>
    <name evidence="2" type="ORF">GCM10009788_11280</name>
</gene>